<dbReference type="PROSITE" id="PS01009">
    <property type="entry name" value="CRISP_1"/>
    <property type="match status" value="1"/>
</dbReference>
<keyword evidence="7" id="KW-1185">Reference proteome</keyword>
<keyword evidence="4" id="KW-0472">Membrane</keyword>
<feature type="disulfide bond" evidence="3">
    <location>
        <begin position="233"/>
        <end position="246"/>
    </location>
</feature>
<dbReference type="Proteomes" id="UP000694387">
    <property type="component" value="Chromosome 8"/>
</dbReference>
<evidence type="ECO:0000256" key="1">
    <source>
        <dbReference type="ARBA" id="ARBA00009923"/>
    </source>
</evidence>
<protein>
    <recommendedName>
        <fullName evidence="5">ShKT domain-containing protein</fullName>
    </recommendedName>
</protein>
<sequence>MEVCLSLTSCIETMVLVVICFMLVLQQAAGMSDISVSSLSTRHLSIQMEIVNTHNDMRRMVKPTASNMLKMMWNHEAAKNAEKWAKKCTLTHSSSSKRKISFAGCGENILMSSRIKSWPDVIQYFYEELKYFKYGFGRTRANVKIGHYTQLVWPTSHQLGCALAYCPHKTLKYFYVCQYCPGGNYVKRMNTPYKKGEPCGDCPHHCDNGLCTNPCMHVNKYSNCDDLVGKHGCATKDMMESCPATCKCPTEIR</sequence>
<feature type="transmembrane region" description="Helical" evidence="4">
    <location>
        <begin position="6"/>
        <end position="25"/>
    </location>
</feature>
<comment type="similarity">
    <text evidence="1">Belongs to the CRISP family.</text>
</comment>
<keyword evidence="2 3" id="KW-1015">Disulfide bond</keyword>
<gene>
    <name evidence="6" type="primary">LOC123288337</name>
</gene>
<dbReference type="GeneTree" id="ENSGT00940000167629"/>
<dbReference type="InterPro" id="IPR042076">
    <property type="entry name" value="Crisp-like_dom"/>
</dbReference>
<dbReference type="CDD" id="cd05383">
    <property type="entry name" value="CAP_CRISP"/>
    <property type="match status" value="1"/>
</dbReference>
<dbReference type="Ensembl" id="ENSEAST00005006081.2">
    <property type="protein sequence ID" value="ENSEASP00005005564.2"/>
    <property type="gene ID" value="ENSEASG00005004108.2"/>
</dbReference>
<dbReference type="InterPro" id="IPR001283">
    <property type="entry name" value="CRISP-related"/>
</dbReference>
<dbReference type="InterPro" id="IPR035940">
    <property type="entry name" value="CAP_sf"/>
</dbReference>
<evidence type="ECO:0000259" key="5">
    <source>
        <dbReference type="PROSITE" id="PS51670"/>
    </source>
</evidence>
<dbReference type="PRINTS" id="PR00837">
    <property type="entry name" value="V5TPXLIKE"/>
</dbReference>
<evidence type="ECO:0000313" key="6">
    <source>
        <dbReference type="Ensembl" id="ENSEASP00005005564.2"/>
    </source>
</evidence>
<dbReference type="InterPro" id="IPR013871">
    <property type="entry name" value="Cysteine_rich_secretory"/>
</dbReference>
<dbReference type="InterPro" id="IPR034117">
    <property type="entry name" value="SCP_CRISP"/>
</dbReference>
<reference evidence="6" key="3">
    <citation type="submission" date="2025-09" db="UniProtKB">
        <authorList>
            <consortium name="Ensembl"/>
        </authorList>
    </citation>
    <scope>IDENTIFICATION</scope>
</reference>
<dbReference type="PROSITE" id="PS01010">
    <property type="entry name" value="CRISP_2"/>
    <property type="match status" value="1"/>
</dbReference>
<dbReference type="SUPFAM" id="SSF57546">
    <property type="entry name" value="Crisp domain-like"/>
    <property type="match status" value="1"/>
</dbReference>
<organism evidence="6 7">
    <name type="scientific">Equus asinus</name>
    <name type="common">Donkey</name>
    <name type="synonym">Equus africanus asinus</name>
    <dbReference type="NCBI Taxonomy" id="9793"/>
    <lineage>
        <taxon>Eukaryota</taxon>
        <taxon>Metazoa</taxon>
        <taxon>Chordata</taxon>
        <taxon>Craniata</taxon>
        <taxon>Vertebrata</taxon>
        <taxon>Euteleostomi</taxon>
        <taxon>Mammalia</taxon>
        <taxon>Eutheria</taxon>
        <taxon>Laurasiatheria</taxon>
        <taxon>Perissodactyla</taxon>
        <taxon>Equidae</taxon>
        <taxon>Equus</taxon>
    </lineage>
</organism>
<dbReference type="InterPro" id="IPR003582">
    <property type="entry name" value="ShKT_dom"/>
</dbReference>
<feature type="domain" description="ShKT" evidence="5">
    <location>
        <begin position="215"/>
        <end position="248"/>
    </location>
</feature>
<dbReference type="Pfam" id="PF08562">
    <property type="entry name" value="Crisp"/>
    <property type="match status" value="1"/>
</dbReference>
<comment type="caution">
    <text evidence="3">Lacks conserved residue(s) required for the propagation of feature annotation.</text>
</comment>
<dbReference type="Gene3D" id="3.40.33.10">
    <property type="entry name" value="CAP"/>
    <property type="match status" value="1"/>
</dbReference>
<evidence type="ECO:0000256" key="4">
    <source>
        <dbReference type="SAM" id="Phobius"/>
    </source>
</evidence>
<dbReference type="SMART" id="SM00198">
    <property type="entry name" value="SCP"/>
    <property type="match status" value="1"/>
</dbReference>
<dbReference type="AlphaFoldDB" id="A0A8C4L8W7"/>
<dbReference type="PANTHER" id="PTHR10334">
    <property type="entry name" value="CYSTEINE-RICH SECRETORY PROTEIN-RELATED"/>
    <property type="match status" value="1"/>
</dbReference>
<reference evidence="6 7" key="1">
    <citation type="journal article" date="2020" name="Nat. Commun.">
        <title>Donkey genomes provide new insights into domestication and selection for coat color.</title>
        <authorList>
            <person name="Wang"/>
            <person name="C."/>
            <person name="Li"/>
            <person name="H."/>
            <person name="Guo"/>
            <person name="Y."/>
            <person name="Huang"/>
            <person name="J."/>
            <person name="Sun"/>
            <person name="Y."/>
            <person name="Min"/>
            <person name="J."/>
            <person name="Wang"/>
            <person name="J."/>
            <person name="Fang"/>
            <person name="X."/>
            <person name="Zhao"/>
            <person name="Z."/>
            <person name="Wang"/>
            <person name="S."/>
            <person name="Zhang"/>
            <person name="Y."/>
            <person name="Liu"/>
            <person name="Q."/>
            <person name="Jiang"/>
            <person name="Q."/>
            <person name="Wang"/>
            <person name="X."/>
            <person name="Guo"/>
            <person name="Y."/>
            <person name="Yang"/>
            <person name="C."/>
            <person name="Wang"/>
            <person name="Y."/>
            <person name="Tian"/>
            <person name="F."/>
            <person name="Zhuang"/>
            <person name="G."/>
            <person name="Fan"/>
            <person name="Y."/>
            <person name="Gao"/>
            <person name="Q."/>
            <person name="Li"/>
            <person name="Y."/>
            <person name="Ju"/>
            <person name="Z."/>
            <person name="Li"/>
            <person name="J."/>
            <person name="Li"/>
            <person name="R."/>
            <person name="Hou"/>
            <person name="M."/>
            <person name="Yang"/>
            <person name="G."/>
            <person name="Liu"/>
            <person name="G."/>
            <person name="Liu"/>
            <person name="W."/>
            <person name="Guo"/>
            <person name="J."/>
            <person name="Pan"/>
            <person name="S."/>
            <person name="Fan"/>
            <person name="G."/>
            <person name="Zhang"/>
            <person name="W."/>
            <person name="Zhang"/>
            <person name="R."/>
            <person name="Yu"/>
            <person name="J."/>
            <person name="Zhang"/>
            <person name="X."/>
            <person name="Yin"/>
            <person name="Q."/>
            <person name="Ji"/>
            <person name="C."/>
            <person name="Jin"/>
            <person name="Y."/>
            <person name="Yue"/>
            <person name="G."/>
            <person name="Liu"/>
            <person name="M."/>
            <person name="Xu"/>
            <person name="J."/>
            <person name="Liu"/>
            <person name="S."/>
            <person name="Jordana"/>
            <person name="J."/>
            <person name="Noce"/>
            <person name="A."/>
            <person name="Amills"/>
            <person name="M."/>
            <person name="Wu"/>
            <person name="D.D."/>
            <person name="Li"/>
            <person name="S."/>
            <person name="Zhou"/>
            <person name="X. and Zhong"/>
            <person name="J."/>
        </authorList>
    </citation>
    <scope>NUCLEOTIDE SEQUENCE [LARGE SCALE GENOMIC DNA]</scope>
</reference>
<dbReference type="PROSITE" id="PS51670">
    <property type="entry name" value="SHKT"/>
    <property type="match status" value="1"/>
</dbReference>
<evidence type="ECO:0000256" key="2">
    <source>
        <dbReference type="ARBA" id="ARBA00023157"/>
    </source>
</evidence>
<dbReference type="GO" id="GO:0005576">
    <property type="term" value="C:extracellular region"/>
    <property type="evidence" value="ECO:0007669"/>
    <property type="project" value="InterPro"/>
</dbReference>
<evidence type="ECO:0000313" key="7">
    <source>
        <dbReference type="Proteomes" id="UP000694387"/>
    </source>
</evidence>
<dbReference type="FunFam" id="3.40.33.10:FF:000005">
    <property type="entry name" value="Cysteine-rich secretory protein 2"/>
    <property type="match status" value="1"/>
</dbReference>
<dbReference type="Gene3D" id="1.10.10.740">
    <property type="entry name" value="Crisp domain"/>
    <property type="match status" value="1"/>
</dbReference>
<dbReference type="FunFam" id="1.10.10.740:FF:000001">
    <property type="entry name" value="Cysteine-rich secretory protein 2"/>
    <property type="match status" value="1"/>
</dbReference>
<feature type="disulfide bond" evidence="3">
    <location>
        <begin position="224"/>
        <end position="242"/>
    </location>
</feature>
<dbReference type="Pfam" id="PF00188">
    <property type="entry name" value="CAP"/>
    <property type="match status" value="1"/>
</dbReference>
<dbReference type="SUPFAM" id="SSF55797">
    <property type="entry name" value="PR-1-like"/>
    <property type="match status" value="1"/>
</dbReference>
<reference evidence="6" key="2">
    <citation type="submission" date="2025-08" db="UniProtKB">
        <authorList>
            <consortium name="Ensembl"/>
        </authorList>
    </citation>
    <scope>IDENTIFICATION</scope>
</reference>
<accession>A0A8C4L8W7</accession>
<dbReference type="InterPro" id="IPR014044">
    <property type="entry name" value="CAP_dom"/>
</dbReference>
<evidence type="ECO:0000256" key="3">
    <source>
        <dbReference type="PROSITE-ProRule" id="PRU01005"/>
    </source>
</evidence>
<keyword evidence="4" id="KW-1133">Transmembrane helix</keyword>
<name>A0A8C4L8W7_EQUAS</name>
<proteinExistence type="inferred from homology"/>
<dbReference type="InterPro" id="IPR018244">
    <property type="entry name" value="Allrgn_V5/Tpx1_CS"/>
</dbReference>
<keyword evidence="4" id="KW-0812">Transmembrane</keyword>